<dbReference type="STRING" id="502025.Hoch_3916"/>
<dbReference type="eggNOG" id="COG3170">
    <property type="taxonomic scope" value="Bacteria"/>
</dbReference>
<dbReference type="OrthoDB" id="9788733at2"/>
<evidence type="ECO:0000313" key="3">
    <source>
        <dbReference type="EMBL" id="ACY16415.1"/>
    </source>
</evidence>
<feature type="compositionally biased region" description="Acidic residues" evidence="1">
    <location>
        <begin position="59"/>
        <end position="71"/>
    </location>
</feature>
<dbReference type="RefSeq" id="WP_012829014.1">
    <property type="nucleotide sequence ID" value="NC_013440.1"/>
</dbReference>
<feature type="chain" id="PRO_5003011062" description="Zinc-regulated TonB-dependent outer membrane receptor" evidence="2">
    <location>
        <begin position="29"/>
        <end position="466"/>
    </location>
</feature>
<keyword evidence="2" id="KW-0732">Signal</keyword>
<dbReference type="Proteomes" id="UP000001880">
    <property type="component" value="Chromosome"/>
</dbReference>
<dbReference type="KEGG" id="hoh:Hoch_3916"/>
<evidence type="ECO:0008006" key="5">
    <source>
        <dbReference type="Google" id="ProtNLM"/>
    </source>
</evidence>
<organism evidence="3 4">
    <name type="scientific">Haliangium ochraceum (strain DSM 14365 / JCM 11303 / SMP-2)</name>
    <dbReference type="NCBI Taxonomy" id="502025"/>
    <lineage>
        <taxon>Bacteria</taxon>
        <taxon>Pseudomonadati</taxon>
        <taxon>Myxococcota</taxon>
        <taxon>Polyangia</taxon>
        <taxon>Haliangiales</taxon>
        <taxon>Kofleriaceae</taxon>
        <taxon>Haliangium</taxon>
    </lineage>
</organism>
<reference evidence="3 4" key="1">
    <citation type="journal article" date="2010" name="Stand. Genomic Sci.">
        <title>Complete genome sequence of Haliangium ochraceum type strain (SMP-2).</title>
        <authorList>
            <consortium name="US DOE Joint Genome Institute (JGI-PGF)"/>
            <person name="Ivanova N."/>
            <person name="Daum C."/>
            <person name="Lang E."/>
            <person name="Abt B."/>
            <person name="Kopitz M."/>
            <person name="Saunders E."/>
            <person name="Lapidus A."/>
            <person name="Lucas S."/>
            <person name="Glavina Del Rio T."/>
            <person name="Nolan M."/>
            <person name="Tice H."/>
            <person name="Copeland A."/>
            <person name="Cheng J.F."/>
            <person name="Chen F."/>
            <person name="Bruce D."/>
            <person name="Goodwin L."/>
            <person name="Pitluck S."/>
            <person name="Mavromatis K."/>
            <person name="Pati A."/>
            <person name="Mikhailova N."/>
            <person name="Chen A."/>
            <person name="Palaniappan K."/>
            <person name="Land M."/>
            <person name="Hauser L."/>
            <person name="Chang Y.J."/>
            <person name="Jeffries C.D."/>
            <person name="Detter J.C."/>
            <person name="Brettin T."/>
            <person name="Rohde M."/>
            <person name="Goker M."/>
            <person name="Bristow J."/>
            <person name="Markowitz V."/>
            <person name="Eisen J.A."/>
            <person name="Hugenholtz P."/>
            <person name="Kyrpides N.C."/>
            <person name="Klenk H.P."/>
        </authorList>
    </citation>
    <scope>NUCLEOTIDE SEQUENCE [LARGE SCALE GENOMIC DNA]</scope>
    <source>
        <strain evidence="4">DSM 14365 / CIP 107738 / JCM 11303 / AJ 13395 / SMP-2</strain>
    </source>
</reference>
<accession>D0LZF3</accession>
<evidence type="ECO:0000313" key="4">
    <source>
        <dbReference type="Proteomes" id="UP000001880"/>
    </source>
</evidence>
<keyword evidence="4" id="KW-1185">Reference proteome</keyword>
<feature type="signal peptide" evidence="2">
    <location>
        <begin position="1"/>
        <end position="28"/>
    </location>
</feature>
<protein>
    <recommendedName>
        <fullName evidence="5">Zinc-regulated TonB-dependent outer membrane receptor</fullName>
    </recommendedName>
</protein>
<feature type="region of interest" description="Disordered" evidence="1">
    <location>
        <begin position="29"/>
        <end position="71"/>
    </location>
</feature>
<sequence length="466" mass="50176">MRSPSSTISAIALLLGPLLVSAAAPAWAQSVAPAADDSASEKPAPTPQAPADGPASDEPASEPDNQNDDAPDALSAAELAELEAELGATLDADAAELADARPSAPASSNPVAAAAGAIDLDLAFIADVALAYFSTEEPLQVGGHDPNQTGFTLQQLELAIASAVDPYFRVDGNIVFSLFGVEIEEIYATTTALPGSLQVRVGQFLTRFGRINPTHPHTWNFVDQTLAIGRVFGGEGNRGLGVELSYLTPLPWYVELIASTTDARGAATARSFFGADAQPVRTALDFQHTLAIKQFFPLNHDWSLLWGLSLAGGPNATGHDNRSDVYGTDLFLKYRPITGQGQGDMAVELQAEWLYRRRQVPRNLLDDHTGYAHLLWRMNKRWSTGLRYEIGLPSRNRRGEVGDDDLNPEWTATRQRLSGSFTYHPTEFSRLRAQASVDAPGWLEQPIYALMLACEFSIGAHGAHAF</sequence>
<dbReference type="InterPro" id="IPR023614">
    <property type="entry name" value="Porin_dom_sf"/>
</dbReference>
<proteinExistence type="predicted"/>
<dbReference type="HOGENOM" id="CLU_038901_1_0_7"/>
<name>D0LZF3_HALO1</name>
<dbReference type="Gene3D" id="2.40.160.10">
    <property type="entry name" value="Porin"/>
    <property type="match status" value="1"/>
</dbReference>
<evidence type="ECO:0000256" key="1">
    <source>
        <dbReference type="SAM" id="MobiDB-lite"/>
    </source>
</evidence>
<dbReference type="AlphaFoldDB" id="D0LZF3"/>
<evidence type="ECO:0000256" key="2">
    <source>
        <dbReference type="SAM" id="SignalP"/>
    </source>
</evidence>
<dbReference type="EMBL" id="CP001804">
    <property type="protein sequence ID" value="ACY16415.1"/>
    <property type="molecule type" value="Genomic_DNA"/>
</dbReference>
<gene>
    <name evidence="3" type="ordered locus">Hoch_3916</name>
</gene>